<keyword evidence="2" id="KW-1185">Reference proteome</keyword>
<sequence>MDAPILYLVFLEPDPGAEALGSALQPLACGLYLAASTRTRSQLYHALKRRAQPRRLLVAPLADAPKFKGMAPGALAWLRTAAGRAMPRGAA</sequence>
<proteinExistence type="predicted"/>
<dbReference type="RefSeq" id="WP_019397844.1">
    <property type="nucleotide sequence ID" value="NZ_VLJS01000035.1"/>
</dbReference>
<gene>
    <name evidence="1" type="ORF">L613_001300000400</name>
</gene>
<organism evidence="1 2">
    <name type="scientific">Pseudoxanthomonas taiwanensis J19</name>
    <dbReference type="NCBI Taxonomy" id="935569"/>
    <lineage>
        <taxon>Bacteria</taxon>
        <taxon>Pseudomonadati</taxon>
        <taxon>Pseudomonadota</taxon>
        <taxon>Gammaproteobacteria</taxon>
        <taxon>Lysobacterales</taxon>
        <taxon>Lysobacteraceae</taxon>
        <taxon>Pseudoxanthomonas</taxon>
    </lineage>
</organism>
<dbReference type="AlphaFoldDB" id="A0A562E3F8"/>
<dbReference type="Proteomes" id="UP000321583">
    <property type="component" value="Unassembled WGS sequence"/>
</dbReference>
<evidence type="ECO:0000313" key="1">
    <source>
        <dbReference type="EMBL" id="TWH16208.1"/>
    </source>
</evidence>
<comment type="caution">
    <text evidence="1">The sequence shown here is derived from an EMBL/GenBank/DDBJ whole genome shotgun (WGS) entry which is preliminary data.</text>
</comment>
<accession>A0A562E3F8</accession>
<protein>
    <submittedName>
        <fullName evidence="1">Uncharacterized protein</fullName>
    </submittedName>
</protein>
<dbReference type="EMBL" id="VLJS01000035">
    <property type="protein sequence ID" value="TWH16208.1"/>
    <property type="molecule type" value="Genomic_DNA"/>
</dbReference>
<name>A0A562E3F8_9GAMM</name>
<reference evidence="1 2" key="1">
    <citation type="submission" date="2019-07" db="EMBL/GenBank/DDBJ databases">
        <title>Genome sequencing of lignin-degrading bacterial isolates.</title>
        <authorList>
            <person name="Gladden J."/>
        </authorList>
    </citation>
    <scope>NUCLEOTIDE SEQUENCE [LARGE SCALE GENOMIC DNA]</scope>
    <source>
        <strain evidence="1 2">J19</strain>
    </source>
</reference>
<dbReference type="OrthoDB" id="5975956at2"/>
<evidence type="ECO:0000313" key="2">
    <source>
        <dbReference type="Proteomes" id="UP000321583"/>
    </source>
</evidence>